<evidence type="ECO:0000313" key="2">
    <source>
        <dbReference type="Proteomes" id="UP000054047"/>
    </source>
</evidence>
<keyword evidence="2" id="KW-1185">Reference proteome</keyword>
<evidence type="ECO:0000313" key="1">
    <source>
        <dbReference type="EMBL" id="KIH52914.1"/>
    </source>
</evidence>
<sequence length="89" mass="10496">MATLVFWELRRVLLTVTYSLYKKQTAEARFNHGERRNKAGVGDTPFNLTYHQFAIMSVRTARSMGYWDSVKALQWPTCYWRWNSLAKSS</sequence>
<accession>A0A0C2G206</accession>
<name>A0A0C2G206_9BILA</name>
<reference evidence="1 2" key="1">
    <citation type="submission" date="2013-12" db="EMBL/GenBank/DDBJ databases">
        <title>Draft genome of the parsitic nematode Ancylostoma duodenale.</title>
        <authorList>
            <person name="Mitreva M."/>
        </authorList>
    </citation>
    <scope>NUCLEOTIDE SEQUENCE [LARGE SCALE GENOMIC DNA]</scope>
    <source>
        <strain evidence="1 2">Zhejiang</strain>
    </source>
</reference>
<dbReference type="AlphaFoldDB" id="A0A0C2G206"/>
<gene>
    <name evidence="1" type="ORF">ANCDUO_16975</name>
</gene>
<dbReference type="Proteomes" id="UP000054047">
    <property type="component" value="Unassembled WGS sequence"/>
</dbReference>
<dbReference type="EMBL" id="KN742491">
    <property type="protein sequence ID" value="KIH52914.1"/>
    <property type="molecule type" value="Genomic_DNA"/>
</dbReference>
<proteinExistence type="predicted"/>
<organism evidence="1 2">
    <name type="scientific">Ancylostoma duodenale</name>
    <dbReference type="NCBI Taxonomy" id="51022"/>
    <lineage>
        <taxon>Eukaryota</taxon>
        <taxon>Metazoa</taxon>
        <taxon>Ecdysozoa</taxon>
        <taxon>Nematoda</taxon>
        <taxon>Chromadorea</taxon>
        <taxon>Rhabditida</taxon>
        <taxon>Rhabditina</taxon>
        <taxon>Rhabditomorpha</taxon>
        <taxon>Strongyloidea</taxon>
        <taxon>Ancylostomatidae</taxon>
        <taxon>Ancylostomatinae</taxon>
        <taxon>Ancylostoma</taxon>
    </lineage>
</organism>
<protein>
    <submittedName>
        <fullName evidence="1">Uncharacterized protein</fullName>
    </submittedName>
</protein>